<dbReference type="Proteomes" id="UP001157006">
    <property type="component" value="Chromosome 6"/>
</dbReference>
<dbReference type="EMBL" id="OX451741">
    <property type="protein sequence ID" value="CAI8618546.1"/>
    <property type="molecule type" value="Genomic_DNA"/>
</dbReference>
<dbReference type="AlphaFoldDB" id="A0AAV1B827"/>
<proteinExistence type="predicted"/>
<gene>
    <name evidence="2" type="ORF">VFH_VI128320</name>
</gene>
<reference evidence="2 3" key="1">
    <citation type="submission" date="2023-01" db="EMBL/GenBank/DDBJ databases">
        <authorList>
            <person name="Kreplak J."/>
        </authorList>
    </citation>
    <scope>NUCLEOTIDE SEQUENCE [LARGE SCALE GENOMIC DNA]</scope>
</reference>
<sequence length="109" mass="12271">MRKEKSRSCDRKIGIGAAHKCRIHLHHELAIVDVHGANLLRMFAARPIAQTRCSVSYFVCLRLHLRREMVSDSISAAPVIASDGGKPRSRPRFLQFPPDFSEKLSSADF</sequence>
<feature type="region of interest" description="Disordered" evidence="1">
    <location>
        <begin position="81"/>
        <end position="109"/>
    </location>
</feature>
<accession>A0AAV1B827</accession>
<evidence type="ECO:0000313" key="3">
    <source>
        <dbReference type="Proteomes" id="UP001157006"/>
    </source>
</evidence>
<evidence type="ECO:0000313" key="2">
    <source>
        <dbReference type="EMBL" id="CAI8618546.1"/>
    </source>
</evidence>
<protein>
    <submittedName>
        <fullName evidence="2">Uncharacterized protein</fullName>
    </submittedName>
</protein>
<organism evidence="2 3">
    <name type="scientific">Vicia faba</name>
    <name type="common">Broad bean</name>
    <name type="synonym">Faba vulgaris</name>
    <dbReference type="NCBI Taxonomy" id="3906"/>
    <lineage>
        <taxon>Eukaryota</taxon>
        <taxon>Viridiplantae</taxon>
        <taxon>Streptophyta</taxon>
        <taxon>Embryophyta</taxon>
        <taxon>Tracheophyta</taxon>
        <taxon>Spermatophyta</taxon>
        <taxon>Magnoliopsida</taxon>
        <taxon>eudicotyledons</taxon>
        <taxon>Gunneridae</taxon>
        <taxon>Pentapetalae</taxon>
        <taxon>rosids</taxon>
        <taxon>fabids</taxon>
        <taxon>Fabales</taxon>
        <taxon>Fabaceae</taxon>
        <taxon>Papilionoideae</taxon>
        <taxon>50 kb inversion clade</taxon>
        <taxon>NPAAA clade</taxon>
        <taxon>Hologalegina</taxon>
        <taxon>IRL clade</taxon>
        <taxon>Fabeae</taxon>
        <taxon>Vicia</taxon>
    </lineage>
</organism>
<keyword evidence="3" id="KW-1185">Reference proteome</keyword>
<evidence type="ECO:0000256" key="1">
    <source>
        <dbReference type="SAM" id="MobiDB-lite"/>
    </source>
</evidence>
<name>A0AAV1B827_VICFA</name>